<proteinExistence type="predicted"/>
<name>A0ABT8ESZ3_9ACTN</name>
<sequence length="161" mass="17865">MRALGVHAASDVLWFAAVEPDGTLIDLGNAYRLDLPKGLDTGQALIIARKDICRVLRAYDIGLVWLLSAEYDKRFKQGYHALVPRITMETVVAFAAAEEDVEFRRVARETVRSRLGYDSGKLQEIAVELVPEKITPNWGPNKRDLAVATVLAALSELQDSQ</sequence>
<evidence type="ECO:0000313" key="2">
    <source>
        <dbReference type="Proteomes" id="UP001168537"/>
    </source>
</evidence>
<dbReference type="Proteomes" id="UP001168537">
    <property type="component" value="Unassembled WGS sequence"/>
</dbReference>
<comment type="caution">
    <text evidence="1">The sequence shown here is derived from an EMBL/GenBank/DDBJ whole genome shotgun (WGS) entry which is preliminary data.</text>
</comment>
<dbReference type="EMBL" id="JAUHJR010000002">
    <property type="protein sequence ID" value="MDN4161222.1"/>
    <property type="molecule type" value="Genomic_DNA"/>
</dbReference>
<gene>
    <name evidence="1" type="ORF">QWY29_07630</name>
</gene>
<protein>
    <recommendedName>
        <fullName evidence="3">Holliday junction resolvase RuvC</fullName>
    </recommendedName>
</protein>
<reference evidence="1" key="1">
    <citation type="submission" date="2023-06" db="EMBL/GenBank/DDBJ databases">
        <title>Draft genome sequence of Nocardioides sp. SOB72.</title>
        <authorList>
            <person name="Zhang G."/>
        </authorList>
    </citation>
    <scope>NUCLEOTIDE SEQUENCE</scope>
    <source>
        <strain evidence="1">SOB72</strain>
    </source>
</reference>
<accession>A0ABT8ESZ3</accession>
<organism evidence="1 2">
    <name type="scientific">Nocardioides abyssi</name>
    <dbReference type="NCBI Taxonomy" id="3058370"/>
    <lineage>
        <taxon>Bacteria</taxon>
        <taxon>Bacillati</taxon>
        <taxon>Actinomycetota</taxon>
        <taxon>Actinomycetes</taxon>
        <taxon>Propionibacteriales</taxon>
        <taxon>Nocardioidaceae</taxon>
        <taxon>Nocardioides</taxon>
    </lineage>
</organism>
<keyword evidence="2" id="KW-1185">Reference proteome</keyword>
<evidence type="ECO:0008006" key="3">
    <source>
        <dbReference type="Google" id="ProtNLM"/>
    </source>
</evidence>
<evidence type="ECO:0000313" key="1">
    <source>
        <dbReference type="EMBL" id="MDN4161222.1"/>
    </source>
</evidence>